<dbReference type="GO" id="GO:0005968">
    <property type="term" value="C:Rab-protein geranylgeranyltransferase complex"/>
    <property type="evidence" value="ECO:0007669"/>
    <property type="project" value="UniProtKB-UniRule"/>
</dbReference>
<dbReference type="InterPro" id="IPR008930">
    <property type="entry name" value="Terpenoid_cyclase/PrenylTrfase"/>
</dbReference>
<evidence type="ECO:0000256" key="4">
    <source>
        <dbReference type="ARBA" id="ARBA00022679"/>
    </source>
</evidence>
<dbReference type="FunFam" id="1.50.10.20:FF:000012">
    <property type="entry name" value="Geranylgeranyl transferase type-2 subunit beta"/>
    <property type="match status" value="1"/>
</dbReference>
<evidence type="ECO:0000259" key="10">
    <source>
        <dbReference type="Pfam" id="PF00432"/>
    </source>
</evidence>
<dbReference type="InterPro" id="IPR045089">
    <property type="entry name" value="PGGT1B-like"/>
</dbReference>
<sequence>MDALRQKERTPQDLGPRASLLVDKHVQYIVDFALSEGSLEHILTEHFKMSGIYWSLAALYLLGALDRLDRDKIIDWVLSCQHACGGFGASERHDPHLLYTLSAVQILALYDRLDALDAGRVAAYVAGLQREDGAFAGDGWGEVDTRFSYCAISCCSLLGRLDAIDVPKAVEFVLRCGNFDGGFGATPGNESHSGQMFTAVGVLKIAGAEDRLDADLTCWWLSERQTPSGGLNGRPEKLQDVCYSWWCLSCLHMLGRGHWIDEDALSRFILHCQDEERGGISDRPDDMVDVFHTFFGVAGLSLMGHPGLKEIDPVYALPVDVVERVRRWNASQTGA</sequence>
<keyword evidence="7 9" id="KW-0862">Zinc</keyword>
<keyword evidence="5 9" id="KW-0479">Metal-binding</keyword>
<dbReference type="PANTHER" id="PTHR11774">
    <property type="entry name" value="GERANYLGERANYL TRANSFERASE TYPE BETA SUBUNIT"/>
    <property type="match status" value="1"/>
</dbReference>
<evidence type="ECO:0000313" key="11">
    <source>
        <dbReference type="EMBL" id="CAD7695127.1"/>
    </source>
</evidence>
<evidence type="ECO:0000256" key="7">
    <source>
        <dbReference type="ARBA" id="ARBA00022833"/>
    </source>
</evidence>
<gene>
    <name evidence="11" type="ORF">OSTQU699_LOCUS488</name>
</gene>
<evidence type="ECO:0000256" key="2">
    <source>
        <dbReference type="ARBA" id="ARBA00011355"/>
    </source>
</evidence>
<evidence type="ECO:0000256" key="6">
    <source>
        <dbReference type="ARBA" id="ARBA00022737"/>
    </source>
</evidence>
<dbReference type="CDD" id="cd02894">
    <property type="entry name" value="GGTase-II"/>
    <property type="match status" value="1"/>
</dbReference>
<protein>
    <recommendedName>
        <fullName evidence="9">Geranylgeranyl transferase type-2 subunit beta</fullName>
        <ecNumber evidence="9">2.5.1.60</ecNumber>
    </recommendedName>
</protein>
<dbReference type="InterPro" id="IPR001330">
    <property type="entry name" value="Prenyltrans"/>
</dbReference>
<evidence type="ECO:0000256" key="3">
    <source>
        <dbReference type="ARBA" id="ARBA00022602"/>
    </source>
</evidence>
<name>A0A8S1IL39_9CHLO</name>
<dbReference type="Pfam" id="PF00432">
    <property type="entry name" value="Prenyltrans"/>
    <property type="match status" value="1"/>
</dbReference>
<dbReference type="GO" id="GO:0004663">
    <property type="term" value="F:Rab geranylgeranyltransferase activity"/>
    <property type="evidence" value="ECO:0007669"/>
    <property type="project" value="UniProtKB-UniRule"/>
</dbReference>
<organism evidence="11 12">
    <name type="scientific">Ostreobium quekettii</name>
    <dbReference type="NCBI Taxonomy" id="121088"/>
    <lineage>
        <taxon>Eukaryota</taxon>
        <taxon>Viridiplantae</taxon>
        <taxon>Chlorophyta</taxon>
        <taxon>core chlorophytes</taxon>
        <taxon>Ulvophyceae</taxon>
        <taxon>TCBD clade</taxon>
        <taxon>Bryopsidales</taxon>
        <taxon>Ostreobineae</taxon>
        <taxon>Ostreobiaceae</taxon>
        <taxon>Ostreobium</taxon>
    </lineage>
</organism>
<feature type="domain" description="Prenyltransferase alpha-alpha toroid" evidence="10">
    <location>
        <begin position="20"/>
        <end position="316"/>
    </location>
</feature>
<reference evidence="11" key="1">
    <citation type="submission" date="2020-12" db="EMBL/GenBank/DDBJ databases">
        <authorList>
            <person name="Iha C."/>
        </authorList>
    </citation>
    <scope>NUCLEOTIDE SEQUENCE</scope>
</reference>
<comment type="function">
    <text evidence="9">Catalyzes the transfer of a geranylgeranyl moiety from geranylgeranyl diphosphate to both cysteines of proteins with the C-terminal sequence -XXCC, -XCXC and -CCXX.</text>
</comment>
<dbReference type="Proteomes" id="UP000708148">
    <property type="component" value="Unassembled WGS sequence"/>
</dbReference>
<accession>A0A8S1IL39</accession>
<comment type="catalytic activity">
    <reaction evidence="8 9">
        <text>geranylgeranyl diphosphate + L-cysteinyl-[protein] = S-geranylgeranyl-L-cysteinyl-[protein] + diphosphate</text>
        <dbReference type="Rhea" id="RHEA:21240"/>
        <dbReference type="Rhea" id="RHEA-COMP:10131"/>
        <dbReference type="Rhea" id="RHEA-COMP:11537"/>
        <dbReference type="ChEBI" id="CHEBI:29950"/>
        <dbReference type="ChEBI" id="CHEBI:33019"/>
        <dbReference type="ChEBI" id="CHEBI:57533"/>
        <dbReference type="ChEBI" id="CHEBI:86021"/>
        <dbReference type="EC" id="2.5.1.60"/>
    </reaction>
</comment>
<proteinExistence type="inferred from homology"/>
<keyword evidence="4 9" id="KW-0808">Transferase</keyword>
<dbReference type="AlphaFoldDB" id="A0A8S1IL39"/>
<comment type="cofactor">
    <cofactor evidence="9">
        <name>Zn(2+)</name>
        <dbReference type="ChEBI" id="CHEBI:29105"/>
    </cofactor>
    <text evidence="9">Binds 1 zinc ion per subunit.</text>
</comment>
<dbReference type="OrthoDB" id="5428259at2759"/>
<dbReference type="GO" id="GO:0046872">
    <property type="term" value="F:metal ion binding"/>
    <property type="evidence" value="ECO:0007669"/>
    <property type="project" value="UniProtKB-KW"/>
</dbReference>
<dbReference type="GO" id="GO:0072657">
    <property type="term" value="P:protein localization to membrane"/>
    <property type="evidence" value="ECO:0007669"/>
    <property type="project" value="UniProtKB-ARBA"/>
</dbReference>
<dbReference type="SUPFAM" id="SSF48239">
    <property type="entry name" value="Terpenoid cyclases/Protein prenyltransferases"/>
    <property type="match status" value="1"/>
</dbReference>
<comment type="similarity">
    <text evidence="1 9">Belongs to the protein prenyltransferase subunit beta family.</text>
</comment>
<evidence type="ECO:0000256" key="9">
    <source>
        <dbReference type="RuleBase" id="RU365076"/>
    </source>
</evidence>
<keyword evidence="6" id="KW-0677">Repeat</keyword>
<keyword evidence="3 9" id="KW-0637">Prenyltransferase</keyword>
<evidence type="ECO:0000256" key="1">
    <source>
        <dbReference type="ARBA" id="ARBA00010497"/>
    </source>
</evidence>
<keyword evidence="12" id="KW-1185">Reference proteome</keyword>
<evidence type="ECO:0000256" key="8">
    <source>
        <dbReference type="ARBA" id="ARBA00047658"/>
    </source>
</evidence>
<dbReference type="PANTHER" id="PTHR11774:SF11">
    <property type="entry name" value="GERANYLGERANYL TRANSFERASE TYPE-2 SUBUNIT BETA"/>
    <property type="match status" value="1"/>
</dbReference>
<dbReference type="EC" id="2.5.1.60" evidence="9"/>
<evidence type="ECO:0000313" key="12">
    <source>
        <dbReference type="Proteomes" id="UP000708148"/>
    </source>
</evidence>
<dbReference type="InterPro" id="IPR026873">
    <property type="entry name" value="Ptb1"/>
</dbReference>
<dbReference type="EMBL" id="CAJHUC010000309">
    <property type="protein sequence ID" value="CAD7695127.1"/>
    <property type="molecule type" value="Genomic_DNA"/>
</dbReference>
<comment type="caution">
    <text evidence="11">The sequence shown here is derived from an EMBL/GenBank/DDBJ whole genome shotgun (WGS) entry which is preliminary data.</text>
</comment>
<evidence type="ECO:0000256" key="5">
    <source>
        <dbReference type="ARBA" id="ARBA00022723"/>
    </source>
</evidence>
<dbReference type="Gene3D" id="1.50.10.20">
    <property type="match status" value="1"/>
</dbReference>
<comment type="subunit">
    <text evidence="2">Heterodimer of an alpha and a beta subunit.</text>
</comment>